<proteinExistence type="predicted"/>
<name>A0AAD7NQN5_9AGAR</name>
<dbReference type="AlphaFoldDB" id="A0AAD7NQN5"/>
<accession>A0AAD7NQN5</accession>
<protein>
    <submittedName>
        <fullName evidence="1">Uncharacterized protein</fullName>
    </submittedName>
</protein>
<dbReference type="EMBL" id="JARJLG010000021">
    <property type="protein sequence ID" value="KAJ7771394.1"/>
    <property type="molecule type" value="Genomic_DNA"/>
</dbReference>
<gene>
    <name evidence="1" type="ORF">DFH07DRAFT_953564</name>
</gene>
<sequence length="60" mass="6604">MAQSLSYNPTLDPTIFGFPDPFGKFMIMYGSLGMFPDATVSRLHTPTPETCNIPHNNGNN</sequence>
<keyword evidence="2" id="KW-1185">Reference proteome</keyword>
<reference evidence="1" key="1">
    <citation type="submission" date="2023-03" db="EMBL/GenBank/DDBJ databases">
        <title>Massive genome expansion in bonnet fungi (Mycena s.s.) driven by repeated elements and novel gene families across ecological guilds.</title>
        <authorList>
            <consortium name="Lawrence Berkeley National Laboratory"/>
            <person name="Harder C.B."/>
            <person name="Miyauchi S."/>
            <person name="Viragh M."/>
            <person name="Kuo A."/>
            <person name="Thoen E."/>
            <person name="Andreopoulos B."/>
            <person name="Lu D."/>
            <person name="Skrede I."/>
            <person name="Drula E."/>
            <person name="Henrissat B."/>
            <person name="Morin E."/>
            <person name="Kohler A."/>
            <person name="Barry K."/>
            <person name="LaButti K."/>
            <person name="Morin E."/>
            <person name="Salamov A."/>
            <person name="Lipzen A."/>
            <person name="Mereny Z."/>
            <person name="Hegedus B."/>
            <person name="Baldrian P."/>
            <person name="Stursova M."/>
            <person name="Weitz H."/>
            <person name="Taylor A."/>
            <person name="Grigoriev I.V."/>
            <person name="Nagy L.G."/>
            <person name="Martin F."/>
            <person name="Kauserud H."/>
        </authorList>
    </citation>
    <scope>NUCLEOTIDE SEQUENCE</scope>
    <source>
        <strain evidence="1">CBHHK188m</strain>
    </source>
</reference>
<evidence type="ECO:0000313" key="1">
    <source>
        <dbReference type="EMBL" id="KAJ7771394.1"/>
    </source>
</evidence>
<evidence type="ECO:0000313" key="2">
    <source>
        <dbReference type="Proteomes" id="UP001215280"/>
    </source>
</evidence>
<dbReference type="Proteomes" id="UP001215280">
    <property type="component" value="Unassembled WGS sequence"/>
</dbReference>
<comment type="caution">
    <text evidence="1">The sequence shown here is derived from an EMBL/GenBank/DDBJ whole genome shotgun (WGS) entry which is preliminary data.</text>
</comment>
<organism evidence="1 2">
    <name type="scientific">Mycena maculata</name>
    <dbReference type="NCBI Taxonomy" id="230809"/>
    <lineage>
        <taxon>Eukaryota</taxon>
        <taxon>Fungi</taxon>
        <taxon>Dikarya</taxon>
        <taxon>Basidiomycota</taxon>
        <taxon>Agaricomycotina</taxon>
        <taxon>Agaricomycetes</taxon>
        <taxon>Agaricomycetidae</taxon>
        <taxon>Agaricales</taxon>
        <taxon>Marasmiineae</taxon>
        <taxon>Mycenaceae</taxon>
        <taxon>Mycena</taxon>
    </lineage>
</organism>